<dbReference type="Gene3D" id="3.90.70.10">
    <property type="entry name" value="Cysteine proteinases"/>
    <property type="match status" value="1"/>
</dbReference>
<dbReference type="OrthoDB" id="640249at2759"/>
<gene>
    <name evidence="2" type="ORF">N0V91_003866</name>
</gene>
<name>A0A9W9D9V0_9PLEO</name>
<accession>A0A9W9D9V0</accession>
<sequence>MVVFTGYKPSKEDPRDHVVDYKDVKGLNNGPFPPAFDIYKNPSQYASSLPYKPHIYDQGAVNSCACNAFASAYACALQRQGRGESFKPSRLFLYYLARLAHAKENERVVKEQGKSAWFADMVANPPRDEMLEDGGSYTRDILRAISALGSCAEADAVDNFLNTEWPYYKLASEEEQATWPDEMKAWNAFSKYDKPEDENDPDVSPNFPKGAIGSTAPNKTCFAAATRHHSLRYAHPAPVNDVRCWKSFLEAGYPLVIALDIYNTFDKQGDGNKNNDCLAPVPYKTRGDEFQYGHVVMVVGWNDDLHNGTFRVQNSWGLDWGDKGCFWMQYTWLESDSWGFQQDAWVLLDSEDT</sequence>
<dbReference type="SUPFAM" id="SSF54001">
    <property type="entry name" value="Cysteine proteinases"/>
    <property type="match status" value="1"/>
</dbReference>
<evidence type="ECO:0000259" key="1">
    <source>
        <dbReference type="Pfam" id="PF00112"/>
    </source>
</evidence>
<dbReference type="InterPro" id="IPR038765">
    <property type="entry name" value="Papain-like_cys_pep_sf"/>
</dbReference>
<evidence type="ECO:0000313" key="3">
    <source>
        <dbReference type="Proteomes" id="UP001140510"/>
    </source>
</evidence>
<dbReference type="GO" id="GO:0006508">
    <property type="term" value="P:proteolysis"/>
    <property type="evidence" value="ECO:0007669"/>
    <property type="project" value="InterPro"/>
</dbReference>
<dbReference type="Pfam" id="PF00112">
    <property type="entry name" value="Peptidase_C1"/>
    <property type="match status" value="1"/>
</dbReference>
<reference evidence="2" key="1">
    <citation type="submission" date="2022-10" db="EMBL/GenBank/DDBJ databases">
        <title>Tapping the CABI collections for fungal endophytes: first genome assemblies for Collariella, Neodidymelliopsis, Ascochyta clinopodiicola, Didymella pomorum, Didymosphaeria variabile, Neocosmospora piperis and Neocucurbitaria cava.</title>
        <authorList>
            <person name="Hill R."/>
        </authorList>
    </citation>
    <scope>NUCLEOTIDE SEQUENCE</scope>
    <source>
        <strain evidence="2">IMI 355091</strain>
    </source>
</reference>
<dbReference type="InterPro" id="IPR000668">
    <property type="entry name" value="Peptidase_C1A_C"/>
</dbReference>
<protein>
    <recommendedName>
        <fullName evidence="1">Peptidase C1A papain C-terminal domain-containing protein</fullName>
    </recommendedName>
</protein>
<keyword evidence="3" id="KW-1185">Reference proteome</keyword>
<organism evidence="2 3">
    <name type="scientific">Didymella pomorum</name>
    <dbReference type="NCBI Taxonomy" id="749634"/>
    <lineage>
        <taxon>Eukaryota</taxon>
        <taxon>Fungi</taxon>
        <taxon>Dikarya</taxon>
        <taxon>Ascomycota</taxon>
        <taxon>Pezizomycotina</taxon>
        <taxon>Dothideomycetes</taxon>
        <taxon>Pleosporomycetidae</taxon>
        <taxon>Pleosporales</taxon>
        <taxon>Pleosporineae</taxon>
        <taxon>Didymellaceae</taxon>
        <taxon>Didymella</taxon>
    </lineage>
</organism>
<dbReference type="CDD" id="cd02619">
    <property type="entry name" value="Peptidase_C1"/>
    <property type="match status" value="1"/>
</dbReference>
<feature type="domain" description="Peptidase C1A papain C-terminal" evidence="1">
    <location>
        <begin position="246"/>
        <end position="330"/>
    </location>
</feature>
<evidence type="ECO:0000313" key="2">
    <source>
        <dbReference type="EMBL" id="KAJ4407597.1"/>
    </source>
</evidence>
<dbReference type="EMBL" id="JAPEVA010000020">
    <property type="protein sequence ID" value="KAJ4407597.1"/>
    <property type="molecule type" value="Genomic_DNA"/>
</dbReference>
<proteinExistence type="predicted"/>
<comment type="caution">
    <text evidence="2">The sequence shown here is derived from an EMBL/GenBank/DDBJ whole genome shotgun (WGS) entry which is preliminary data.</text>
</comment>
<dbReference type="AlphaFoldDB" id="A0A9W9D9V0"/>
<dbReference type="Proteomes" id="UP001140510">
    <property type="component" value="Unassembled WGS sequence"/>
</dbReference>
<dbReference type="GO" id="GO:0008234">
    <property type="term" value="F:cysteine-type peptidase activity"/>
    <property type="evidence" value="ECO:0007669"/>
    <property type="project" value="InterPro"/>
</dbReference>